<dbReference type="PANTHER" id="PTHR31793">
    <property type="entry name" value="4-HYDROXYBENZOYL-COA THIOESTERASE FAMILY MEMBER"/>
    <property type="match status" value="1"/>
</dbReference>
<dbReference type="GO" id="GO:0016787">
    <property type="term" value="F:hydrolase activity"/>
    <property type="evidence" value="ECO:0007669"/>
    <property type="project" value="UniProtKB-KW"/>
</dbReference>
<name>A0ABW4JCV7_9BACL</name>
<dbReference type="CDD" id="cd00586">
    <property type="entry name" value="4HBT"/>
    <property type="match status" value="1"/>
</dbReference>
<dbReference type="RefSeq" id="WP_377941293.1">
    <property type="nucleotide sequence ID" value="NZ_JBHUCX010000013.1"/>
</dbReference>
<dbReference type="Gene3D" id="3.10.129.10">
    <property type="entry name" value="Hotdog Thioesterase"/>
    <property type="match status" value="1"/>
</dbReference>
<dbReference type="SUPFAM" id="SSF54637">
    <property type="entry name" value="Thioesterase/thiol ester dehydrase-isomerase"/>
    <property type="match status" value="1"/>
</dbReference>
<evidence type="ECO:0000313" key="4">
    <source>
        <dbReference type="Proteomes" id="UP001597079"/>
    </source>
</evidence>
<evidence type="ECO:0000313" key="3">
    <source>
        <dbReference type="EMBL" id="MFD1673770.1"/>
    </source>
</evidence>
<dbReference type="EMBL" id="JBHUCX010000013">
    <property type="protein sequence ID" value="MFD1673770.1"/>
    <property type="molecule type" value="Genomic_DNA"/>
</dbReference>
<dbReference type="EC" id="3.1.2.-" evidence="3"/>
<comment type="caution">
    <text evidence="3">The sequence shown here is derived from an EMBL/GenBank/DDBJ whole genome shotgun (WGS) entry which is preliminary data.</text>
</comment>
<dbReference type="PIRSF" id="PIRSF003230">
    <property type="entry name" value="YbgC"/>
    <property type="match status" value="1"/>
</dbReference>
<gene>
    <name evidence="3" type="ORF">ACFSB2_03480</name>
</gene>
<dbReference type="Pfam" id="PF13279">
    <property type="entry name" value="4HBT_2"/>
    <property type="match status" value="1"/>
</dbReference>
<proteinExistence type="inferred from homology"/>
<organism evidence="3 4">
    <name type="scientific">Alicyclobacillus fodiniaquatilis</name>
    <dbReference type="NCBI Taxonomy" id="1661150"/>
    <lineage>
        <taxon>Bacteria</taxon>
        <taxon>Bacillati</taxon>
        <taxon>Bacillota</taxon>
        <taxon>Bacilli</taxon>
        <taxon>Bacillales</taxon>
        <taxon>Alicyclobacillaceae</taxon>
        <taxon>Alicyclobacillus</taxon>
    </lineage>
</organism>
<keyword evidence="4" id="KW-1185">Reference proteome</keyword>
<dbReference type="NCBIfam" id="TIGR00051">
    <property type="entry name" value="YbgC/FadM family acyl-CoA thioesterase"/>
    <property type="match status" value="1"/>
</dbReference>
<accession>A0ABW4JCV7</accession>
<dbReference type="InterPro" id="IPR029069">
    <property type="entry name" value="HotDog_dom_sf"/>
</dbReference>
<reference evidence="4" key="1">
    <citation type="journal article" date="2019" name="Int. J. Syst. Evol. Microbiol.">
        <title>The Global Catalogue of Microorganisms (GCM) 10K type strain sequencing project: providing services to taxonomists for standard genome sequencing and annotation.</title>
        <authorList>
            <consortium name="The Broad Institute Genomics Platform"/>
            <consortium name="The Broad Institute Genome Sequencing Center for Infectious Disease"/>
            <person name="Wu L."/>
            <person name="Ma J."/>
        </authorList>
    </citation>
    <scope>NUCLEOTIDE SEQUENCE [LARGE SCALE GENOMIC DNA]</scope>
    <source>
        <strain evidence="4">CGMCC 1.12286</strain>
    </source>
</reference>
<dbReference type="Proteomes" id="UP001597079">
    <property type="component" value="Unassembled WGS sequence"/>
</dbReference>
<comment type="similarity">
    <text evidence="1">Belongs to the 4-hydroxybenzoyl-CoA thioesterase family.</text>
</comment>
<protein>
    <submittedName>
        <fullName evidence="3">Acyl-CoA thioesterase</fullName>
        <ecNumber evidence="3">3.1.2.-</ecNumber>
    </submittedName>
</protein>
<sequence>MDNFRFHHELRVRWSEVDGQQIVFNANYLMYMDIAYAEYLRRELVLSNGLPTTVLAKSTLQFRQSAVFDDILQIWVKTSHIGRSSMQVDFLITRDGEVLFEAESIYVYIDTETGRPATVPDAWREKIEAYEQER</sequence>
<dbReference type="PANTHER" id="PTHR31793:SF27">
    <property type="entry name" value="NOVEL THIOESTERASE SUPERFAMILY DOMAIN AND SAPOSIN A-TYPE DOMAIN CONTAINING PROTEIN (0610012H03RIK)"/>
    <property type="match status" value="1"/>
</dbReference>
<evidence type="ECO:0000256" key="1">
    <source>
        <dbReference type="ARBA" id="ARBA00005953"/>
    </source>
</evidence>
<dbReference type="InterPro" id="IPR006684">
    <property type="entry name" value="YbgC/YbaW"/>
</dbReference>
<evidence type="ECO:0000256" key="2">
    <source>
        <dbReference type="ARBA" id="ARBA00022801"/>
    </source>
</evidence>
<dbReference type="InterPro" id="IPR050563">
    <property type="entry name" value="4-hydroxybenzoyl-CoA_TE"/>
</dbReference>
<keyword evidence="2 3" id="KW-0378">Hydrolase</keyword>